<feature type="compositionally biased region" description="Basic and acidic residues" evidence="3">
    <location>
        <begin position="852"/>
        <end position="870"/>
    </location>
</feature>
<feature type="region of interest" description="Disordered" evidence="3">
    <location>
        <begin position="820"/>
        <end position="873"/>
    </location>
</feature>
<feature type="compositionally biased region" description="Basic and acidic residues" evidence="3">
    <location>
        <begin position="1331"/>
        <end position="1344"/>
    </location>
</feature>
<feature type="transmembrane region" description="Helical" evidence="4">
    <location>
        <begin position="157"/>
        <end position="174"/>
    </location>
</feature>
<protein>
    <submittedName>
        <fullName evidence="5">Uncharacterized protein</fullName>
    </submittedName>
</protein>
<evidence type="ECO:0000256" key="2">
    <source>
        <dbReference type="SAM" id="Coils"/>
    </source>
</evidence>
<feature type="compositionally biased region" description="Low complexity" evidence="3">
    <location>
        <begin position="390"/>
        <end position="399"/>
    </location>
</feature>
<feature type="region of interest" description="Disordered" evidence="3">
    <location>
        <begin position="1423"/>
        <end position="1442"/>
    </location>
</feature>
<evidence type="ECO:0000256" key="1">
    <source>
        <dbReference type="ARBA" id="ARBA00022737"/>
    </source>
</evidence>
<accession>A0A2N3Y003</accession>
<gene>
    <name evidence="5" type="ORF">A8926_4060</name>
</gene>
<evidence type="ECO:0000256" key="3">
    <source>
        <dbReference type="SAM" id="MobiDB-lite"/>
    </source>
</evidence>
<feature type="region of interest" description="Disordered" evidence="3">
    <location>
        <begin position="1579"/>
        <end position="1604"/>
    </location>
</feature>
<organism evidence="5 6">
    <name type="scientific">Saccharopolyspora spinosa</name>
    <dbReference type="NCBI Taxonomy" id="60894"/>
    <lineage>
        <taxon>Bacteria</taxon>
        <taxon>Bacillati</taxon>
        <taxon>Actinomycetota</taxon>
        <taxon>Actinomycetes</taxon>
        <taxon>Pseudonocardiales</taxon>
        <taxon>Pseudonocardiaceae</taxon>
        <taxon>Saccharopolyspora</taxon>
    </lineage>
</organism>
<evidence type="ECO:0000313" key="6">
    <source>
        <dbReference type="Proteomes" id="UP000233786"/>
    </source>
</evidence>
<feature type="region of interest" description="Disordered" evidence="3">
    <location>
        <begin position="2073"/>
        <end position="2169"/>
    </location>
</feature>
<dbReference type="Proteomes" id="UP000233786">
    <property type="component" value="Unassembled WGS sequence"/>
</dbReference>
<dbReference type="PANTHER" id="PTHR24179">
    <property type="entry name" value="PROTEIN PHOSPHATASE 1 REGULATORY SUBUNIT 12"/>
    <property type="match status" value="1"/>
</dbReference>
<feature type="compositionally biased region" description="Low complexity" evidence="3">
    <location>
        <begin position="524"/>
        <end position="548"/>
    </location>
</feature>
<dbReference type="EMBL" id="PJNB01000001">
    <property type="protein sequence ID" value="PKW16248.1"/>
    <property type="molecule type" value="Genomic_DNA"/>
</dbReference>
<name>A0A2N3Y003_SACSN</name>
<feature type="region of interest" description="Disordered" evidence="3">
    <location>
        <begin position="911"/>
        <end position="986"/>
    </location>
</feature>
<keyword evidence="1" id="KW-0677">Repeat</keyword>
<dbReference type="GO" id="GO:0004857">
    <property type="term" value="F:enzyme inhibitor activity"/>
    <property type="evidence" value="ECO:0007669"/>
    <property type="project" value="TreeGrafter"/>
</dbReference>
<feature type="compositionally biased region" description="Basic residues" evidence="3">
    <location>
        <begin position="1584"/>
        <end position="1596"/>
    </location>
</feature>
<dbReference type="GO" id="GO:0005737">
    <property type="term" value="C:cytoplasm"/>
    <property type="evidence" value="ECO:0007669"/>
    <property type="project" value="TreeGrafter"/>
</dbReference>
<evidence type="ECO:0000313" key="5">
    <source>
        <dbReference type="EMBL" id="PKW16248.1"/>
    </source>
</evidence>
<reference evidence="5" key="1">
    <citation type="submission" date="2017-12" db="EMBL/GenBank/DDBJ databases">
        <title>Sequencing the genomes of 1000 Actinobacteria strains.</title>
        <authorList>
            <person name="Klenk H.-P."/>
        </authorList>
    </citation>
    <scope>NUCLEOTIDE SEQUENCE [LARGE SCALE GENOMIC DNA]</scope>
    <source>
        <strain evidence="5">DSM 44228</strain>
    </source>
</reference>
<feature type="compositionally biased region" description="Polar residues" evidence="3">
    <location>
        <begin position="949"/>
        <end position="962"/>
    </location>
</feature>
<keyword evidence="4" id="KW-0472">Membrane</keyword>
<feature type="compositionally biased region" description="Gly residues" evidence="3">
    <location>
        <begin position="2396"/>
        <end position="2407"/>
    </location>
</feature>
<proteinExistence type="predicted"/>
<feature type="coiled-coil region" evidence="2">
    <location>
        <begin position="2239"/>
        <end position="2278"/>
    </location>
</feature>
<comment type="caution">
    <text evidence="5">The sequence shown here is derived from an EMBL/GenBank/DDBJ whole genome shotgun (WGS) entry which is preliminary data.</text>
</comment>
<keyword evidence="4" id="KW-0812">Transmembrane</keyword>
<feature type="compositionally biased region" description="Basic and acidic residues" evidence="3">
    <location>
        <begin position="924"/>
        <end position="934"/>
    </location>
</feature>
<sequence length="2447" mass="253996">MFSSVMVPEEVRRLFQVLTGEDMTDADEGVLFAVADALESGAVGVGEAGGLVAELVGKVRTEFSGKAADRFAGGLEGFDGLLASGQGALGELAVFVRGLARQVRYLKLVTIYGLELLAFEMAWAVAWAGATAGASMAWLAARCAVMRLLLSRWWGQLFMRLAMAAAGGVAFNVVPDLQAQLQMLGEKSSAKWDGKLSEQAAGMGAFSALVSLPLSAVGGLVSNALTKVLVRGLGDEVDEKILEAAARKAVDKHAELYPVSAMASFADVVGEHLDVYAGMSVRGMWSARFGHGVGEALSEGLGELFGEVGYLAATGQEVTWNPFSVTAGVFESVFSGVGNLAGLVWRGKLHPQGPSPYLDDTSRHEGTTTETTDGGGFGAEKAPLLGAGSGSQTGQTPGSPDKDSTFGTSDALDASDGSDGLKQSDVDSVFAVSDTGVVTSGGDLVVSGSGPASGGVAGKDGKGGFDGSGRGGAGGSVTGGNPAAGVPGVSDFGQDRPGTPPPSYGYATGDFGSGRSVTPPPQYSPVAGGDPVSGVSGVSGVDGPGTPSDAVLPNTVTPRSGSGAVADLNGEAVSPGDESSVDGGTGRDGDSGVDPVVGRGDAHRWGEAAVPPDSAVGSRAVPYPRQDPAAALPAAVPVGVQVDAVPVPVPANVVADGGLVEFVRGGVADSTGGPVLLVAQSNPGAGVVVSPGQGSALAQGMGRDVVAVTPGQGGRGPQWTVFGADGSARPVAGPGAPVPAGGHGGLAGLVESSVPAPAGMAGSGPPPVDDIPGLVGGDAVVSLEEVVALVAARHHELGGDQLDRVVEFSQALADRLDTLGTGLSIPAGATPQPGRGMLRQSADDPGPATGESRTRDVVHGDPGRKTDATAHADATAQVDGPAQAGPGFAPVAHDLQPHVEGPARAEVWIQAGGDGVKPVPDTIQGRRPERDGARRRLAWPGSRRAGDTAPTTASDSSHATSRASREAFEIRSGPAPIRPQENTGQVTGRDGFAGFLGEYSDDHGVGSVGLSDEGTFGAPSPEGAVWPGAGRVVGSGFRFARGVNQANYFFGDARFRVNCLEACVAFHNSLKFGRQFVAGPAGADRDPVRLEVAFGRQARRVEGVAGVERYVRGGPVGVAVPVLYQRPDGSAHVINAVRTGSKDPVGRGVVVLWDPQRGEEAGKADVSAVTGMWVIPVPEPVAGPAGMVVLPSSGSGLRSQGWGSGLPTEVTGKAGPKGAKRTRAETGESSSGAKRRKVTAAAAGIDPGSPGNDESELLTPTDQPVQQDEREAERRQKNRADSAKRYQAIKAEADRVAELEELAGRGELAEEQAEELAELRPKVAQRKQQRKERSAKEYEARKAAADRVVVLEELAGRGPLTEEQAAELAELRPKVAQWKQQKKAKNAKEYQAKKAAADRVVVLEELAGRGPLTEEQAAELAELQPKAAQRKQQTKERSEKEYQAIRAAADRVVVLEELAGRGELAEEQAAELADLQPKVEQWKQKQKEKNAKHRQVIKAAAERVVVLEELAGRGELSEEQAAELAELQPKVAQRKQQKKERSAKEYQAKKAAAARVVVLEELAGRGELSEEQAAELAELQPKAAQRKQQTKAKNAKYRQASKAAAERVVVLEELAGRGELPEEQAAELAELQPKVEQWKQKQKEKNAKEYQAKKAAAARVVVLEELAGRGELPEEQAAELAELQPKVTQWKQKQKEKNAKEYQAKKAAADRVAVLEELAGRGPLTEEQAAELAELRLKVVGRGRKKQDRGVMETGVGGAPVAGRDERIAGLEGVSEWTGTDQDGGDAWSADFDLGAWLDQAVADLTGSGDAGAGGAGVMLGEGAVGDVLATELPVFLGPDAGADDFAGFLPDYHDWESSVGLFGVEGPGGGTFGDPFPERAVWPDEGWPDAVGEVGESGVWADSDRDAGGAVGSGDRFVQGVNQAGYFSGDARFRVNCLEACVAFHNSVKFGRQFVAGPAGDRDPVRLEVAFGRQARRVEGVAGVEWYVRGGPVGVAVPVLYQRPDGSAHVINAVRTGSKDPAGRDVVVLWDPQRGEEAEGADVSAVTGMWVIPVPEPVAGPAGMVVLPPSGSGLRSQGWGSGLPTEVTGKASPKGAKRTRAETGESSRGAKRRKVTAAAAGIDPGSPGNYESELLTPTDQPVQQDEREAERKQKNRAKNAKHRQGLRAAADRVAELEELAGQGSLTEEQAAELAELQPKVAKQRQQNREAKAKQYAARRAVADRVVVLEELAGQGALTEEQEAELAALQLKVAQQKQQNTETNAKQYQARRAAAERVVVLEELKGCGLLTEELAAELAELQPKVAKRKQQKKAMNAKEYQARKVVANRVAELEELAGRGELTEEQAAELAELQPKVAQRKQQSMETYAKQYQARRGRSRSGCGVGGVEGVRAADGGAGGGAGGAPAEGGAVETAREGKEPEALSGEKGCRRPGCGVGGVGGAGGVD</sequence>
<feature type="region of interest" description="Disordered" evidence="3">
    <location>
        <begin position="1316"/>
        <end position="1344"/>
    </location>
</feature>
<keyword evidence="2" id="KW-0175">Coiled coil</keyword>
<feature type="transmembrane region" description="Helical" evidence="4">
    <location>
        <begin position="132"/>
        <end position="150"/>
    </location>
</feature>
<keyword evidence="4" id="KW-1133">Transmembrane helix</keyword>
<feature type="compositionally biased region" description="Gly residues" evidence="3">
    <location>
        <begin position="451"/>
        <end position="478"/>
    </location>
</feature>
<feature type="region of interest" description="Disordered" evidence="3">
    <location>
        <begin position="1194"/>
        <end position="1285"/>
    </location>
</feature>
<feature type="compositionally biased region" description="Basic residues" evidence="3">
    <location>
        <begin position="2154"/>
        <end position="2166"/>
    </location>
</feature>
<feature type="region of interest" description="Disordered" evidence="3">
    <location>
        <begin position="2358"/>
        <end position="2447"/>
    </location>
</feature>
<feature type="compositionally biased region" description="Gly residues" evidence="3">
    <location>
        <begin position="2435"/>
        <end position="2447"/>
    </location>
</feature>
<feature type="region of interest" description="Disordered" evidence="3">
    <location>
        <begin position="1529"/>
        <end position="1551"/>
    </location>
</feature>
<evidence type="ECO:0000256" key="4">
    <source>
        <dbReference type="SAM" id="Phobius"/>
    </source>
</evidence>
<dbReference type="RefSeq" id="WP_238935432.1">
    <property type="nucleotide sequence ID" value="NZ_CP061007.1"/>
</dbReference>
<feature type="compositionally biased region" description="Basic and acidic residues" evidence="3">
    <location>
        <begin position="1539"/>
        <end position="1548"/>
    </location>
</feature>
<dbReference type="PANTHER" id="PTHR24179:SF29">
    <property type="entry name" value="LD46604P"/>
    <property type="match status" value="1"/>
</dbReference>
<feature type="region of interest" description="Disordered" evidence="3">
    <location>
        <begin position="354"/>
        <end position="423"/>
    </location>
</feature>
<feature type="compositionally biased region" description="Basic and acidic residues" evidence="3">
    <location>
        <begin position="1433"/>
        <end position="1442"/>
    </location>
</feature>
<feature type="region of interest" description="Disordered" evidence="3">
    <location>
        <begin position="438"/>
        <end position="619"/>
    </location>
</feature>
<feature type="compositionally biased region" description="Low complexity" evidence="3">
    <location>
        <begin position="409"/>
        <end position="421"/>
    </location>
</feature>
<keyword evidence="6" id="KW-1185">Reference proteome</keyword>
<dbReference type="GO" id="GO:0019208">
    <property type="term" value="F:phosphatase regulator activity"/>
    <property type="evidence" value="ECO:0007669"/>
    <property type="project" value="TreeGrafter"/>
</dbReference>
<feature type="compositionally biased region" description="Basic and acidic residues" evidence="3">
    <location>
        <begin position="1267"/>
        <end position="1284"/>
    </location>
</feature>
<dbReference type="InterPro" id="IPR051226">
    <property type="entry name" value="PP1_Regulatory_Subunit"/>
</dbReference>